<comment type="function">
    <text evidence="1 11">Catalyzes the 6-electron oxidation of protoporphyrinogen-IX to form protoporphyrin-IX.</text>
</comment>
<dbReference type="InterPro" id="IPR004572">
    <property type="entry name" value="Protoporphyrinogen_oxidase"/>
</dbReference>
<keyword evidence="6 11" id="KW-0274">FAD</keyword>
<keyword evidence="9 11" id="KW-0627">Porphyrin biosynthesis</keyword>
<dbReference type="Proteomes" id="UP000193144">
    <property type="component" value="Unassembled WGS sequence"/>
</dbReference>
<dbReference type="Gene3D" id="3.50.50.60">
    <property type="entry name" value="FAD/NAD(P)-binding domain"/>
    <property type="match status" value="1"/>
</dbReference>
<protein>
    <recommendedName>
        <fullName evidence="4 11">Protoporphyrinogen oxidase</fullName>
        <ecNumber evidence="4 11">1.3.3.4</ecNumber>
    </recommendedName>
</protein>
<dbReference type="UniPathway" id="UPA00251">
    <property type="reaction ID" value="UER00324"/>
</dbReference>
<dbReference type="GO" id="GO:0004729">
    <property type="term" value="F:oxygen-dependent protoporphyrinogen oxidase activity"/>
    <property type="evidence" value="ECO:0007669"/>
    <property type="project" value="UniProtKB-UniRule"/>
</dbReference>
<comment type="cofactor">
    <cofactor evidence="11">
        <name>FAD</name>
        <dbReference type="ChEBI" id="CHEBI:57692"/>
    </cofactor>
    <text evidence="11">Binds 1 FAD per subunit.</text>
</comment>
<evidence type="ECO:0000256" key="6">
    <source>
        <dbReference type="ARBA" id="ARBA00022827"/>
    </source>
</evidence>
<comment type="caution">
    <text evidence="13">The sequence shown here is derived from an EMBL/GenBank/DDBJ whole genome shotgun (WGS) entry which is preliminary data.</text>
</comment>
<dbReference type="AlphaFoldDB" id="A0A1Y1ZAJ6"/>
<dbReference type="Pfam" id="PF01593">
    <property type="entry name" value="Amino_oxidase"/>
    <property type="match status" value="1"/>
</dbReference>
<evidence type="ECO:0000256" key="10">
    <source>
        <dbReference type="ARBA" id="ARBA00047554"/>
    </source>
</evidence>
<dbReference type="GO" id="GO:0005743">
    <property type="term" value="C:mitochondrial inner membrane"/>
    <property type="evidence" value="ECO:0007669"/>
    <property type="project" value="UniProtKB-SubCell"/>
</dbReference>
<comment type="subcellular location">
    <subcellularLocation>
        <location evidence="11">Mitochondrion inner membrane</location>
    </subcellularLocation>
</comment>
<accession>A0A1Y1ZAJ6</accession>
<evidence type="ECO:0000256" key="5">
    <source>
        <dbReference type="ARBA" id="ARBA00022630"/>
    </source>
</evidence>
<evidence type="ECO:0000313" key="13">
    <source>
        <dbReference type="EMBL" id="ORY07291.1"/>
    </source>
</evidence>
<dbReference type="STRING" id="1231657.A0A1Y1ZAJ6"/>
<dbReference type="PANTHER" id="PTHR42923:SF3">
    <property type="entry name" value="PROTOPORPHYRINOGEN OXIDASE"/>
    <property type="match status" value="1"/>
</dbReference>
<evidence type="ECO:0000259" key="12">
    <source>
        <dbReference type="Pfam" id="PF01593"/>
    </source>
</evidence>
<sequence length="569" mass="63513">MRLKRHAQILQSTLKNISARPLLSSQCNRSRYSSSSAAHPEQIAVLGGGISGLASAYFTALEFPQSNITIYEGNKQLGGWIKSKRVQVPGGEVLFEQGPRTLRPAPNSLITAMTIDFLDLRDEVVYTSKDAEAARNRFIYYPDRLTRMPSPRDTPPQLLSAIWGMYSSGLLRGTGNALKEPWKRGRSPNMTDESVGSFISRRLDENIAQNLVSPVIHGIYAGDIWELSVKTLFPTMWHLEGHGTTGSVWKENNIINASPAQTGLRRLLHPYDIEMYRNIRNETMGMPEGFLKELAACSTFSFKEGLSQLSDGLKTWLEKDPHVTIKTSSPVHSFTKATDGSQQVVIDAGEEPNRAKQKYDLVISTLQTKDLTEYVTVMTVNLFYSTQNLIPVKGFGYLIPQSVPFEQNPERALGVIFDSDAIQGQDTAQGTKITVMLGGHWWNGWEDLPTLDEGVELAKSLLRRHLNITEEPVAVNPVLNKDCIPQYTVGYEERLKDFAQRLQKDFGGRLRVVGNQFNGIGVNDCITGAWSLVMGLKGEGWKGRSCGLDRALDERPWVPHPVWKPYESS</sequence>
<feature type="domain" description="Amine oxidase" evidence="12">
    <location>
        <begin position="50"/>
        <end position="526"/>
    </location>
</feature>
<dbReference type="SUPFAM" id="SSF51905">
    <property type="entry name" value="FAD/NAD(P)-binding domain"/>
    <property type="match status" value="1"/>
</dbReference>
<keyword evidence="5 11" id="KW-0285">Flavoprotein</keyword>
<dbReference type="SUPFAM" id="SSF54373">
    <property type="entry name" value="FAD-linked reductases, C-terminal domain"/>
    <property type="match status" value="1"/>
</dbReference>
<dbReference type="PANTHER" id="PTHR42923">
    <property type="entry name" value="PROTOPORPHYRINOGEN OXIDASE"/>
    <property type="match status" value="1"/>
</dbReference>
<keyword evidence="14" id="KW-1185">Reference proteome</keyword>
<evidence type="ECO:0000256" key="1">
    <source>
        <dbReference type="ARBA" id="ARBA00002600"/>
    </source>
</evidence>
<dbReference type="InterPro" id="IPR050464">
    <property type="entry name" value="Zeta_carotene_desat/Oxidored"/>
</dbReference>
<gene>
    <name evidence="13" type="ORF">BCR34DRAFT_570793</name>
</gene>
<dbReference type="EMBL" id="MCFA01000110">
    <property type="protein sequence ID" value="ORY07291.1"/>
    <property type="molecule type" value="Genomic_DNA"/>
</dbReference>
<evidence type="ECO:0000256" key="3">
    <source>
        <dbReference type="ARBA" id="ARBA00010551"/>
    </source>
</evidence>
<dbReference type="InterPro" id="IPR002937">
    <property type="entry name" value="Amino_oxidase"/>
</dbReference>
<evidence type="ECO:0000256" key="8">
    <source>
        <dbReference type="ARBA" id="ARBA00023133"/>
    </source>
</evidence>
<dbReference type="OrthoDB" id="438553at2759"/>
<keyword evidence="7 11" id="KW-0560">Oxidoreductase</keyword>
<comment type="pathway">
    <text evidence="2 11">Porphyrin-containing compound metabolism; protoporphyrin-IX biosynthesis; protoporphyrin-IX from protoporphyrinogen-IX: step 1/1.</text>
</comment>
<keyword evidence="8 11" id="KW-0350">Heme biosynthesis</keyword>
<reference evidence="13 14" key="1">
    <citation type="submission" date="2016-07" db="EMBL/GenBank/DDBJ databases">
        <title>Pervasive Adenine N6-methylation of Active Genes in Fungi.</title>
        <authorList>
            <consortium name="DOE Joint Genome Institute"/>
            <person name="Mondo S.J."/>
            <person name="Dannebaum R.O."/>
            <person name="Kuo R.C."/>
            <person name="Labutti K."/>
            <person name="Haridas S."/>
            <person name="Kuo A."/>
            <person name="Salamov A."/>
            <person name="Ahrendt S.R."/>
            <person name="Lipzen A."/>
            <person name="Sullivan W."/>
            <person name="Andreopoulos W.B."/>
            <person name="Clum A."/>
            <person name="Lindquist E."/>
            <person name="Daum C."/>
            <person name="Ramamoorthy G.K."/>
            <person name="Gryganskyi A."/>
            <person name="Culley D."/>
            <person name="Magnuson J.K."/>
            <person name="James T.Y."/>
            <person name="O'Malley M.A."/>
            <person name="Stajich J.E."/>
            <person name="Spatafora J.W."/>
            <person name="Visel A."/>
            <person name="Grigoriev I.V."/>
        </authorList>
    </citation>
    <scope>NUCLEOTIDE SEQUENCE [LARGE SCALE GENOMIC DNA]</scope>
    <source>
        <strain evidence="13 14">CBS 115471</strain>
    </source>
</reference>
<dbReference type="GO" id="GO:0006782">
    <property type="term" value="P:protoporphyrinogen IX biosynthetic process"/>
    <property type="evidence" value="ECO:0007669"/>
    <property type="project" value="UniProtKB-UniRule"/>
</dbReference>
<comment type="catalytic activity">
    <reaction evidence="10 11">
        <text>protoporphyrinogen IX + 3 O2 = protoporphyrin IX + 3 H2O2</text>
        <dbReference type="Rhea" id="RHEA:25576"/>
        <dbReference type="ChEBI" id="CHEBI:15379"/>
        <dbReference type="ChEBI" id="CHEBI:16240"/>
        <dbReference type="ChEBI" id="CHEBI:57306"/>
        <dbReference type="ChEBI" id="CHEBI:57307"/>
        <dbReference type="EC" id="1.3.3.4"/>
    </reaction>
</comment>
<dbReference type="EC" id="1.3.3.4" evidence="4 11"/>
<evidence type="ECO:0000256" key="7">
    <source>
        <dbReference type="ARBA" id="ARBA00023002"/>
    </source>
</evidence>
<dbReference type="InterPro" id="IPR036188">
    <property type="entry name" value="FAD/NAD-bd_sf"/>
</dbReference>
<evidence type="ECO:0000256" key="2">
    <source>
        <dbReference type="ARBA" id="ARBA00005073"/>
    </source>
</evidence>
<proteinExistence type="inferred from homology"/>
<evidence type="ECO:0000256" key="11">
    <source>
        <dbReference type="RuleBase" id="RU367069"/>
    </source>
</evidence>
<dbReference type="NCBIfam" id="TIGR00562">
    <property type="entry name" value="proto_IX_ox"/>
    <property type="match status" value="1"/>
</dbReference>
<evidence type="ECO:0000313" key="14">
    <source>
        <dbReference type="Proteomes" id="UP000193144"/>
    </source>
</evidence>
<organism evidence="13 14">
    <name type="scientific">Clohesyomyces aquaticus</name>
    <dbReference type="NCBI Taxonomy" id="1231657"/>
    <lineage>
        <taxon>Eukaryota</taxon>
        <taxon>Fungi</taxon>
        <taxon>Dikarya</taxon>
        <taxon>Ascomycota</taxon>
        <taxon>Pezizomycotina</taxon>
        <taxon>Dothideomycetes</taxon>
        <taxon>Pleosporomycetidae</taxon>
        <taxon>Pleosporales</taxon>
        <taxon>Lindgomycetaceae</taxon>
        <taxon>Clohesyomyces</taxon>
    </lineage>
</organism>
<evidence type="ECO:0000256" key="9">
    <source>
        <dbReference type="ARBA" id="ARBA00023244"/>
    </source>
</evidence>
<name>A0A1Y1ZAJ6_9PLEO</name>
<evidence type="ECO:0000256" key="4">
    <source>
        <dbReference type="ARBA" id="ARBA00012867"/>
    </source>
</evidence>
<comment type="similarity">
    <text evidence="3 11">Belongs to the protoporphyrinogen/coproporphyrinogen oxidase family. Protoporphyrinogen oxidase subfamily.</text>
</comment>